<dbReference type="SUPFAM" id="SSF56672">
    <property type="entry name" value="DNA/RNA polymerases"/>
    <property type="match status" value="1"/>
</dbReference>
<protein>
    <submittedName>
        <fullName evidence="1">Transposon Ty3-I Gag-Pol polyprotein</fullName>
    </submittedName>
</protein>
<dbReference type="Proteomes" id="UP000830375">
    <property type="component" value="Unassembled WGS sequence"/>
</dbReference>
<accession>A0ABQ8MVU5</accession>
<proteinExistence type="predicted"/>
<dbReference type="InterPro" id="IPR043502">
    <property type="entry name" value="DNA/RNA_pol_sf"/>
</dbReference>
<dbReference type="PANTHER" id="PTHR24559">
    <property type="entry name" value="TRANSPOSON TY3-I GAG-POL POLYPROTEIN"/>
    <property type="match status" value="1"/>
</dbReference>
<keyword evidence="2" id="KW-1185">Reference proteome</keyword>
<name>A0ABQ8MVU5_LABRO</name>
<dbReference type="Gene3D" id="3.10.10.10">
    <property type="entry name" value="HIV Type 1 Reverse Transcriptase, subunit A, domain 1"/>
    <property type="match status" value="1"/>
</dbReference>
<evidence type="ECO:0000313" key="1">
    <source>
        <dbReference type="EMBL" id="KAI2666706.1"/>
    </source>
</evidence>
<dbReference type="InterPro" id="IPR053134">
    <property type="entry name" value="RNA-dir_DNA_polymerase"/>
</dbReference>
<organism evidence="1 2">
    <name type="scientific">Labeo rohita</name>
    <name type="common">Indian major carp</name>
    <name type="synonym">Cyprinus rohita</name>
    <dbReference type="NCBI Taxonomy" id="84645"/>
    <lineage>
        <taxon>Eukaryota</taxon>
        <taxon>Metazoa</taxon>
        <taxon>Chordata</taxon>
        <taxon>Craniata</taxon>
        <taxon>Vertebrata</taxon>
        <taxon>Euteleostomi</taxon>
        <taxon>Actinopterygii</taxon>
        <taxon>Neopterygii</taxon>
        <taxon>Teleostei</taxon>
        <taxon>Ostariophysi</taxon>
        <taxon>Cypriniformes</taxon>
        <taxon>Cyprinidae</taxon>
        <taxon>Labeoninae</taxon>
        <taxon>Labeonini</taxon>
        <taxon>Labeo</taxon>
    </lineage>
</organism>
<comment type="caution">
    <text evidence="1">The sequence shown here is derived from an EMBL/GenBank/DDBJ whole genome shotgun (WGS) entry which is preliminary data.</text>
</comment>
<evidence type="ECO:0000313" key="2">
    <source>
        <dbReference type="Proteomes" id="UP000830375"/>
    </source>
</evidence>
<dbReference type="EMBL" id="JACTAM010000003">
    <property type="protein sequence ID" value="KAI2666706.1"/>
    <property type="molecule type" value="Genomic_DNA"/>
</dbReference>
<sequence length="230" mass="25819">MEDLLKCLTEVSIRQQQIVEHIATRQEKVEEDLAALRHAAGQRAPPPDPHVQAAQLIPKLTNNDDIELYLQMFETLAGREGWDRGEWAQVLGPLLTREAQQKQQKINLLKRWVGTREQLSALAHTDPAVVDMGDHLSAAQKTELQHLISQFSDVFSTRPGQTNVIEHDIRTAPGVIVRQRPYQVLEAGRQAIEDEISEMLKLVVIEPSRSTWSSPIVMVPKPDGTHDGNA</sequence>
<dbReference type="PANTHER" id="PTHR24559:SF454">
    <property type="entry name" value="RIBONUCLEASE H"/>
    <property type="match status" value="1"/>
</dbReference>
<reference evidence="1 2" key="1">
    <citation type="submission" date="2022-01" db="EMBL/GenBank/DDBJ databases">
        <title>A high-quality chromosome-level genome assembly of rohu carp, Labeo rohita.</title>
        <authorList>
            <person name="Arick M.A. II"/>
            <person name="Hsu C.-Y."/>
            <person name="Magbanua Z."/>
            <person name="Pechanova O."/>
            <person name="Grover C."/>
            <person name="Miller E."/>
            <person name="Thrash A."/>
            <person name="Ezzel L."/>
            <person name="Alam S."/>
            <person name="Benzie J."/>
            <person name="Hamilton M."/>
            <person name="Karsi A."/>
            <person name="Lawrence M.L."/>
            <person name="Peterson D.G."/>
        </authorList>
    </citation>
    <scope>NUCLEOTIDE SEQUENCE [LARGE SCALE GENOMIC DNA]</scope>
    <source>
        <strain evidence="2">BAU-BD-2019</strain>
        <tissue evidence="1">Blood</tissue>
    </source>
</reference>
<gene>
    <name evidence="1" type="ORF">H4Q32_025800</name>
</gene>